<evidence type="ECO:0000313" key="1">
    <source>
        <dbReference type="EMBL" id="KKL17444.1"/>
    </source>
</evidence>
<protein>
    <submittedName>
        <fullName evidence="1">Uncharacterized protein</fullName>
    </submittedName>
</protein>
<feature type="non-terminal residue" evidence="1">
    <location>
        <position position="66"/>
    </location>
</feature>
<dbReference type="EMBL" id="LAZR01039257">
    <property type="protein sequence ID" value="KKL17444.1"/>
    <property type="molecule type" value="Genomic_DNA"/>
</dbReference>
<accession>A0A0F9B695</accession>
<comment type="caution">
    <text evidence="1">The sequence shown here is derived from an EMBL/GenBank/DDBJ whole genome shotgun (WGS) entry which is preliminary data.</text>
</comment>
<gene>
    <name evidence="1" type="ORF">LCGC14_2485520</name>
</gene>
<proteinExistence type="predicted"/>
<sequence length="66" mass="7518">MNTRTLERFAQAARRQLHEQVAAKLERVLRTDSAELRGHAAAITELQKQIAATSRQVVVEKVAYTW</sequence>
<dbReference type="AlphaFoldDB" id="A0A0F9B695"/>
<reference evidence="1" key="1">
    <citation type="journal article" date="2015" name="Nature">
        <title>Complex archaea that bridge the gap between prokaryotes and eukaryotes.</title>
        <authorList>
            <person name="Spang A."/>
            <person name="Saw J.H."/>
            <person name="Jorgensen S.L."/>
            <person name="Zaremba-Niedzwiedzka K."/>
            <person name="Martijn J."/>
            <person name="Lind A.E."/>
            <person name="van Eijk R."/>
            <person name="Schleper C."/>
            <person name="Guy L."/>
            <person name="Ettema T.J."/>
        </authorList>
    </citation>
    <scope>NUCLEOTIDE SEQUENCE</scope>
</reference>
<name>A0A0F9B695_9ZZZZ</name>
<organism evidence="1">
    <name type="scientific">marine sediment metagenome</name>
    <dbReference type="NCBI Taxonomy" id="412755"/>
    <lineage>
        <taxon>unclassified sequences</taxon>
        <taxon>metagenomes</taxon>
        <taxon>ecological metagenomes</taxon>
    </lineage>
</organism>